<evidence type="ECO:0000313" key="3">
    <source>
        <dbReference type="Proteomes" id="UP000604046"/>
    </source>
</evidence>
<name>A0A812J6N2_9DINO</name>
<accession>A0A812J6N2</accession>
<evidence type="ECO:0000256" key="1">
    <source>
        <dbReference type="SAM" id="MobiDB-lite"/>
    </source>
</evidence>
<sequence>MLYQDYLNSLRWDDVSWSTLYSLLGDLPDEAPLEMFQSACSDQLDLSSDAGTRSSMEIFNRPRITSLATESAAGTDPGQEPPSPVAVPVCAPQLNLKGSSLMGRRGRNLTLSTGT</sequence>
<dbReference type="EMBL" id="CAJNDS010000391">
    <property type="protein sequence ID" value="CAE7201034.1"/>
    <property type="molecule type" value="Genomic_DNA"/>
</dbReference>
<dbReference type="AlphaFoldDB" id="A0A812J6N2"/>
<keyword evidence="3" id="KW-1185">Reference proteome</keyword>
<proteinExistence type="predicted"/>
<gene>
    <name evidence="2" type="ORF">SNAT2548_LOCUS5997</name>
</gene>
<organism evidence="2 3">
    <name type="scientific">Symbiodinium natans</name>
    <dbReference type="NCBI Taxonomy" id="878477"/>
    <lineage>
        <taxon>Eukaryota</taxon>
        <taxon>Sar</taxon>
        <taxon>Alveolata</taxon>
        <taxon>Dinophyceae</taxon>
        <taxon>Suessiales</taxon>
        <taxon>Symbiodiniaceae</taxon>
        <taxon>Symbiodinium</taxon>
    </lineage>
</organism>
<comment type="caution">
    <text evidence="2">The sequence shown here is derived from an EMBL/GenBank/DDBJ whole genome shotgun (WGS) entry which is preliminary data.</text>
</comment>
<dbReference type="Proteomes" id="UP000604046">
    <property type="component" value="Unassembled WGS sequence"/>
</dbReference>
<reference evidence="2" key="1">
    <citation type="submission" date="2021-02" db="EMBL/GenBank/DDBJ databases">
        <authorList>
            <person name="Dougan E. K."/>
            <person name="Rhodes N."/>
            <person name="Thang M."/>
            <person name="Chan C."/>
        </authorList>
    </citation>
    <scope>NUCLEOTIDE SEQUENCE</scope>
</reference>
<dbReference type="OrthoDB" id="10543436at2759"/>
<protein>
    <submittedName>
        <fullName evidence="2">Uncharacterized protein</fullName>
    </submittedName>
</protein>
<feature type="region of interest" description="Disordered" evidence="1">
    <location>
        <begin position="70"/>
        <end position="89"/>
    </location>
</feature>
<evidence type="ECO:0000313" key="2">
    <source>
        <dbReference type="EMBL" id="CAE7201034.1"/>
    </source>
</evidence>